<dbReference type="GO" id="GO:0016887">
    <property type="term" value="F:ATP hydrolysis activity"/>
    <property type="evidence" value="ECO:0007669"/>
    <property type="project" value="InterPro"/>
</dbReference>
<feature type="coiled-coil region" evidence="1">
    <location>
        <begin position="218"/>
        <end position="249"/>
    </location>
</feature>
<dbReference type="AlphaFoldDB" id="A0A9D2N232"/>
<dbReference type="InterPro" id="IPR038729">
    <property type="entry name" value="Rad50/SbcC_AAA"/>
</dbReference>
<feature type="coiled-coil region" evidence="1">
    <location>
        <begin position="450"/>
        <end position="477"/>
    </location>
</feature>
<dbReference type="Proteomes" id="UP000823910">
    <property type="component" value="Unassembled WGS sequence"/>
</dbReference>
<comment type="caution">
    <text evidence="4">The sequence shown here is derived from an EMBL/GenBank/DDBJ whole genome shotgun (WGS) entry which is preliminary data.</text>
</comment>
<keyword evidence="2" id="KW-1133">Transmembrane helix</keyword>
<proteinExistence type="predicted"/>
<evidence type="ECO:0000256" key="1">
    <source>
        <dbReference type="SAM" id="Coils"/>
    </source>
</evidence>
<keyword evidence="1" id="KW-0175">Coiled coil</keyword>
<sequence length="620" mass="69034">MKILDLHIDGFGKFHNRDISFSDGLNIVYGKNEAGKSTLHTFIRGMLFGIERQRGRASRNDTYTKYEPWTDSGTYEGRMRIESGGQIYRIERRFQKGSKSLSIINETLGKAEEPTPALWDKLRCGLSETAYTNTISIGQLKCATDQGMVGELRNYIANLNTSGSIALNITKASAYLRSQRREVESQMVPEAARTYASLLGEIRKMEQEIASPRYANQLAAFRSQKNQVKKQLEDRQKEKEALLEKAAKGRQILLNSQFTDPDSVTAYTENAKQLFADHQAAQEACAKKSRILLPFLFFLLAAACLGGSVLCLAFPALTARYLSLPLPLPAMGGGLAGLALVFLAGAFFQLSKGRRFKKERGRTARLLSEIFSKHLGDSSISSEAMEALEAKMGEFLRLSRAVAQSEETLNRLTQDISGLQAREEGCSGQIEEQQRIQWELEQKLEHLDACKTKAESLKHVLAENERLQEELDAIDLAQDTMTTLSTSIRDSFGLYLNKTASDLISGITGGIYTSMSIDQNLDISMNTPTRLVPIEQVSSGAMDQIYLAVRLAAAKLVQSGSDTMPLIFDDSFVLYDDERLKTALKWLVKACDGQIIIFTCHKREAQLLTANQIPYHLITI</sequence>
<dbReference type="SUPFAM" id="SSF52540">
    <property type="entry name" value="P-loop containing nucleoside triphosphate hydrolases"/>
    <property type="match status" value="1"/>
</dbReference>
<feature type="transmembrane region" description="Helical" evidence="2">
    <location>
        <begin position="328"/>
        <end position="350"/>
    </location>
</feature>
<feature type="transmembrane region" description="Helical" evidence="2">
    <location>
        <begin position="291"/>
        <end position="316"/>
    </location>
</feature>
<dbReference type="Pfam" id="PF13476">
    <property type="entry name" value="AAA_23"/>
    <property type="match status" value="1"/>
</dbReference>
<dbReference type="GO" id="GO:0006302">
    <property type="term" value="P:double-strand break repair"/>
    <property type="evidence" value="ECO:0007669"/>
    <property type="project" value="InterPro"/>
</dbReference>
<gene>
    <name evidence="4" type="ORF">H9704_10915</name>
</gene>
<evidence type="ECO:0000259" key="3">
    <source>
        <dbReference type="Pfam" id="PF13476"/>
    </source>
</evidence>
<evidence type="ECO:0000313" key="5">
    <source>
        <dbReference type="Proteomes" id="UP000823910"/>
    </source>
</evidence>
<dbReference type="Gene3D" id="3.40.50.300">
    <property type="entry name" value="P-loop containing nucleotide triphosphate hydrolases"/>
    <property type="match status" value="2"/>
</dbReference>
<dbReference type="InterPro" id="IPR027417">
    <property type="entry name" value="P-loop_NTPase"/>
</dbReference>
<feature type="domain" description="Rad50/SbcC-type AAA" evidence="3">
    <location>
        <begin position="6"/>
        <end position="241"/>
    </location>
</feature>
<protein>
    <submittedName>
        <fullName evidence="4">AAA family ATPase</fullName>
    </submittedName>
</protein>
<keyword evidence="2" id="KW-0472">Membrane</keyword>
<dbReference type="PANTHER" id="PTHR41259">
    <property type="entry name" value="DOUBLE-STRAND BREAK REPAIR RAD50 ATPASE, PUTATIVE-RELATED"/>
    <property type="match status" value="1"/>
</dbReference>
<name>A0A9D2N232_9FIRM</name>
<accession>A0A9D2N232</accession>
<dbReference type="EMBL" id="DWWT01000056">
    <property type="protein sequence ID" value="HJC06643.1"/>
    <property type="molecule type" value="Genomic_DNA"/>
</dbReference>
<keyword evidence="2" id="KW-0812">Transmembrane</keyword>
<reference evidence="4" key="1">
    <citation type="journal article" date="2021" name="PeerJ">
        <title>Extensive microbial diversity within the chicken gut microbiome revealed by metagenomics and culture.</title>
        <authorList>
            <person name="Gilroy R."/>
            <person name="Ravi A."/>
            <person name="Getino M."/>
            <person name="Pursley I."/>
            <person name="Horton D.L."/>
            <person name="Alikhan N.F."/>
            <person name="Baker D."/>
            <person name="Gharbi K."/>
            <person name="Hall N."/>
            <person name="Watson M."/>
            <person name="Adriaenssens E.M."/>
            <person name="Foster-Nyarko E."/>
            <person name="Jarju S."/>
            <person name="Secka A."/>
            <person name="Antonio M."/>
            <person name="Oren A."/>
            <person name="Chaudhuri R.R."/>
            <person name="La Ragione R."/>
            <person name="Hildebrand F."/>
            <person name="Pallen M.J."/>
        </authorList>
    </citation>
    <scope>NUCLEOTIDE SEQUENCE</scope>
    <source>
        <strain evidence="4">CHK180-15479</strain>
    </source>
</reference>
<reference evidence="4" key="2">
    <citation type="submission" date="2021-04" db="EMBL/GenBank/DDBJ databases">
        <authorList>
            <person name="Gilroy R."/>
        </authorList>
    </citation>
    <scope>NUCLEOTIDE SEQUENCE</scope>
    <source>
        <strain evidence="4">CHK180-15479</strain>
    </source>
</reference>
<evidence type="ECO:0000256" key="2">
    <source>
        <dbReference type="SAM" id="Phobius"/>
    </source>
</evidence>
<dbReference type="PANTHER" id="PTHR41259:SF1">
    <property type="entry name" value="DOUBLE-STRAND BREAK REPAIR RAD50 ATPASE, PUTATIVE-RELATED"/>
    <property type="match status" value="1"/>
</dbReference>
<evidence type="ECO:0000313" key="4">
    <source>
        <dbReference type="EMBL" id="HJC06643.1"/>
    </source>
</evidence>
<organism evidence="4 5">
    <name type="scientific">Candidatus Enterocloster excrementipullorum</name>
    <dbReference type="NCBI Taxonomy" id="2838559"/>
    <lineage>
        <taxon>Bacteria</taxon>
        <taxon>Bacillati</taxon>
        <taxon>Bacillota</taxon>
        <taxon>Clostridia</taxon>
        <taxon>Lachnospirales</taxon>
        <taxon>Lachnospiraceae</taxon>
        <taxon>Enterocloster</taxon>
    </lineage>
</organism>